<reference evidence="1 2" key="1">
    <citation type="submission" date="2019-01" db="EMBL/GenBank/DDBJ databases">
        <title>Ktedonosporobacter rubrisoli SCAWS-G2.</title>
        <authorList>
            <person name="Huang Y."/>
            <person name="Yan B."/>
        </authorList>
    </citation>
    <scope>NUCLEOTIDE SEQUENCE [LARGE SCALE GENOMIC DNA]</scope>
    <source>
        <strain evidence="1 2">SCAWS-G2</strain>
    </source>
</reference>
<dbReference type="KEGG" id="kbs:EPA93_37955"/>
<sequence length="93" mass="10921">MKNFQHSSMGGFSEFDEGVGQFAATELPITETEKGQAQLDFLLEQGFDWDEALKLLHLHEHIYENAEVRQRMAEDCRMLFVKWLYEQGELHED</sequence>
<dbReference type="AlphaFoldDB" id="A0A4P6JZV6"/>
<evidence type="ECO:0000313" key="2">
    <source>
        <dbReference type="Proteomes" id="UP000290365"/>
    </source>
</evidence>
<dbReference type="EMBL" id="CP035758">
    <property type="protein sequence ID" value="QBD81448.1"/>
    <property type="molecule type" value="Genomic_DNA"/>
</dbReference>
<evidence type="ECO:0000313" key="1">
    <source>
        <dbReference type="EMBL" id="QBD81448.1"/>
    </source>
</evidence>
<dbReference type="OrthoDB" id="163221at2"/>
<keyword evidence="2" id="KW-1185">Reference proteome</keyword>
<accession>A0A4P6JZV6</accession>
<gene>
    <name evidence="1" type="ORF">EPA93_37955</name>
</gene>
<proteinExistence type="predicted"/>
<name>A0A4P6JZV6_KTERU</name>
<protein>
    <submittedName>
        <fullName evidence="1">Uncharacterized protein</fullName>
    </submittedName>
</protein>
<dbReference type="Proteomes" id="UP000290365">
    <property type="component" value="Chromosome"/>
</dbReference>
<organism evidence="1 2">
    <name type="scientific">Ktedonosporobacter rubrisoli</name>
    <dbReference type="NCBI Taxonomy" id="2509675"/>
    <lineage>
        <taxon>Bacteria</taxon>
        <taxon>Bacillati</taxon>
        <taxon>Chloroflexota</taxon>
        <taxon>Ktedonobacteria</taxon>
        <taxon>Ktedonobacterales</taxon>
        <taxon>Ktedonosporobacteraceae</taxon>
        <taxon>Ktedonosporobacter</taxon>
    </lineage>
</organism>
<dbReference type="RefSeq" id="WP_129892509.1">
    <property type="nucleotide sequence ID" value="NZ_CP035758.1"/>
</dbReference>